<dbReference type="PANTHER" id="PTHR14097">
    <property type="entry name" value="OXIDOREDUCTASE HTATIP2"/>
    <property type="match status" value="1"/>
</dbReference>
<reference evidence="2" key="1">
    <citation type="submission" date="2020-01" db="EMBL/GenBank/DDBJ databases">
        <authorList>
            <consortium name="DOE Joint Genome Institute"/>
            <person name="Haridas S."/>
            <person name="Albert R."/>
            <person name="Binder M."/>
            <person name="Bloem J."/>
            <person name="Labutti K."/>
            <person name="Salamov A."/>
            <person name="Andreopoulos B."/>
            <person name="Baker S.E."/>
            <person name="Barry K."/>
            <person name="Bills G."/>
            <person name="Bluhm B.H."/>
            <person name="Cannon C."/>
            <person name="Castanera R."/>
            <person name="Culley D.E."/>
            <person name="Daum C."/>
            <person name="Ezra D."/>
            <person name="Gonzalez J.B."/>
            <person name="Henrissat B."/>
            <person name="Kuo A."/>
            <person name="Liang C."/>
            <person name="Lipzen A."/>
            <person name="Lutzoni F."/>
            <person name="Magnuson J."/>
            <person name="Mondo S."/>
            <person name="Nolan M."/>
            <person name="Ohm R."/>
            <person name="Pangilinan J."/>
            <person name="Park H.-J."/>
            <person name="Ramirez L."/>
            <person name="Alfaro M."/>
            <person name="Sun H."/>
            <person name="Tritt A."/>
            <person name="Yoshinaga Y."/>
            <person name="Zwiers L.-H."/>
            <person name="Turgeon B.G."/>
            <person name="Goodwin S.B."/>
            <person name="Spatafora J.W."/>
            <person name="Crous P.W."/>
            <person name="Grigoriev I.V."/>
        </authorList>
    </citation>
    <scope>NUCLEOTIDE SEQUENCE</scope>
    <source>
        <strain evidence="2">CBS 342.82</strain>
    </source>
</reference>
<evidence type="ECO:0000313" key="2">
    <source>
        <dbReference type="RefSeq" id="XP_033455862.1"/>
    </source>
</evidence>
<dbReference type="AlphaFoldDB" id="A0A6J3LSS4"/>
<protein>
    <recommendedName>
        <fullName evidence="3">NAD(P)-binding protein</fullName>
    </recommendedName>
</protein>
<dbReference type="Gene3D" id="3.40.50.720">
    <property type="entry name" value="NAD(P)-binding Rossmann-like Domain"/>
    <property type="match status" value="1"/>
</dbReference>
<gene>
    <name evidence="2" type="ORF">K489DRAFT_413288</name>
</gene>
<dbReference type="Proteomes" id="UP000504637">
    <property type="component" value="Unplaced"/>
</dbReference>
<dbReference type="PANTHER" id="PTHR14097:SF8">
    <property type="entry name" value="NAD(P)-BINDING DOMAIN-CONTAINING PROTEIN"/>
    <property type="match status" value="1"/>
</dbReference>
<dbReference type="RefSeq" id="XP_033455862.1">
    <property type="nucleotide sequence ID" value="XM_033608021.1"/>
</dbReference>
<accession>A0A6J3LSS4</accession>
<proteinExistence type="predicted"/>
<sequence>MEIIVVGATGYVGSEVLRLCLEDPHISKIHVLTRRPLLDSSLAPVSASDKLSVILRHDWLRYDRGDEDADLLSALKNARACIWCIGGRHTQTSRWPTMEEYLRVTVDYTVAAARAFAQNFAAAQQARRREGTEVEGSKFRFVFCSGHASELTYCKNLWIMGPTRRAKGCAENLLFDIARRSGGSFESITVRPCGIHPRNPTWASRFLTGFVLPHTLRVEELAIAMIELAKSGPAAGGEEGKVIVEAQDAEDLGRKLLRARPQSPPS</sequence>
<evidence type="ECO:0008006" key="3">
    <source>
        <dbReference type="Google" id="ProtNLM"/>
    </source>
</evidence>
<dbReference type="SUPFAM" id="SSF51735">
    <property type="entry name" value="NAD(P)-binding Rossmann-fold domains"/>
    <property type="match status" value="1"/>
</dbReference>
<organism evidence="2">
    <name type="scientific">Dissoconium aciculare CBS 342.82</name>
    <dbReference type="NCBI Taxonomy" id="1314786"/>
    <lineage>
        <taxon>Eukaryota</taxon>
        <taxon>Fungi</taxon>
        <taxon>Dikarya</taxon>
        <taxon>Ascomycota</taxon>
        <taxon>Pezizomycotina</taxon>
        <taxon>Dothideomycetes</taxon>
        <taxon>Dothideomycetidae</taxon>
        <taxon>Mycosphaerellales</taxon>
        <taxon>Dissoconiaceae</taxon>
        <taxon>Dissoconium</taxon>
    </lineage>
</organism>
<evidence type="ECO:0000313" key="1">
    <source>
        <dbReference type="Proteomes" id="UP000504637"/>
    </source>
</evidence>
<dbReference type="GeneID" id="54365820"/>
<name>A0A6J3LSS4_9PEZI</name>
<dbReference type="InterPro" id="IPR036291">
    <property type="entry name" value="NAD(P)-bd_dom_sf"/>
</dbReference>
<keyword evidence="1" id="KW-1185">Reference proteome</keyword>
<reference evidence="2" key="2">
    <citation type="submission" date="2020-04" db="EMBL/GenBank/DDBJ databases">
        <authorList>
            <consortium name="NCBI Genome Project"/>
        </authorList>
    </citation>
    <scope>NUCLEOTIDE SEQUENCE</scope>
    <source>
        <strain evidence="2">CBS 342.82</strain>
    </source>
</reference>
<dbReference type="OrthoDB" id="3535423at2759"/>
<reference evidence="2" key="3">
    <citation type="submission" date="2025-08" db="UniProtKB">
        <authorList>
            <consortium name="RefSeq"/>
        </authorList>
    </citation>
    <scope>IDENTIFICATION</scope>
    <source>
        <strain evidence="2">CBS 342.82</strain>
    </source>
</reference>